<name>A0A2B7YZM0_POLH7</name>
<protein>
    <recommendedName>
        <fullName evidence="2">Nephrocystin 3-like N-terminal domain-containing protein</fullName>
    </recommendedName>
</protein>
<dbReference type="OrthoDB" id="4183771at2759"/>
<organism evidence="3 4">
    <name type="scientific">Polytolypa hystricis (strain UAMH7299)</name>
    <dbReference type="NCBI Taxonomy" id="1447883"/>
    <lineage>
        <taxon>Eukaryota</taxon>
        <taxon>Fungi</taxon>
        <taxon>Dikarya</taxon>
        <taxon>Ascomycota</taxon>
        <taxon>Pezizomycotina</taxon>
        <taxon>Eurotiomycetes</taxon>
        <taxon>Eurotiomycetidae</taxon>
        <taxon>Onygenales</taxon>
        <taxon>Onygenales incertae sedis</taxon>
        <taxon>Polytolypa</taxon>
    </lineage>
</organism>
<dbReference type="PANTHER" id="PTHR10039:SF5">
    <property type="entry name" value="NACHT DOMAIN-CONTAINING PROTEIN"/>
    <property type="match status" value="1"/>
</dbReference>
<gene>
    <name evidence="3" type="ORF">AJ80_01550</name>
</gene>
<evidence type="ECO:0000256" key="1">
    <source>
        <dbReference type="ARBA" id="ARBA00022737"/>
    </source>
</evidence>
<dbReference type="PANTHER" id="PTHR10039">
    <property type="entry name" value="AMELOGENIN"/>
    <property type="match status" value="1"/>
</dbReference>
<evidence type="ECO:0000313" key="4">
    <source>
        <dbReference type="Proteomes" id="UP000224634"/>
    </source>
</evidence>
<dbReference type="STRING" id="1447883.A0A2B7YZM0"/>
<dbReference type="AlphaFoldDB" id="A0A2B7YZM0"/>
<keyword evidence="1" id="KW-0677">Repeat</keyword>
<accession>A0A2B7YZM0</accession>
<dbReference type="Pfam" id="PF24883">
    <property type="entry name" value="NPHP3_N"/>
    <property type="match status" value="1"/>
</dbReference>
<comment type="caution">
    <text evidence="3">The sequence shown here is derived from an EMBL/GenBank/DDBJ whole genome shotgun (WGS) entry which is preliminary data.</text>
</comment>
<dbReference type="EMBL" id="PDNA01000013">
    <property type="protein sequence ID" value="PGH26785.1"/>
    <property type="molecule type" value="Genomic_DNA"/>
</dbReference>
<dbReference type="Proteomes" id="UP000224634">
    <property type="component" value="Unassembled WGS sequence"/>
</dbReference>
<feature type="domain" description="Nephrocystin 3-like N-terminal" evidence="2">
    <location>
        <begin position="244"/>
        <end position="344"/>
    </location>
</feature>
<proteinExistence type="predicted"/>
<sequence>MEALVAVGLAANIVQFVQVAGALISEANSISSSGSPSSIPQLRDLSNLTKQTALIKANLQVNPNLSREDEFLLDIASKCHSAGTELITYLDTFSVKPGSSNPLRAARASIKFKWEHHKLQDFVSQLDKLRETFTLSTILALRTSAKDSNEKMVGQLEALEAGSRTRGVENTATRDAIQHLVEIVQRQAGQKLDRIQTHIQDCITQIQELSKQLPQDRERGILKWLNFRQMYWRYEQIPSSYQQTCQWIFREPRDEDGWGDFRAHLTATDVVLPYFICGKSGSGKSTLMKFIADNPQTEKLLHRWADGEEILVINFFFWNLGTTLQKSVTGMLRSFIHSVLQRYPD</sequence>
<dbReference type="InterPro" id="IPR056884">
    <property type="entry name" value="NPHP3-like_N"/>
</dbReference>
<reference evidence="3 4" key="1">
    <citation type="submission" date="2017-10" db="EMBL/GenBank/DDBJ databases">
        <title>Comparative genomics in systemic dimorphic fungi from Ajellomycetaceae.</title>
        <authorList>
            <person name="Munoz J.F."/>
            <person name="Mcewen J.G."/>
            <person name="Clay O.K."/>
            <person name="Cuomo C.A."/>
        </authorList>
    </citation>
    <scope>NUCLEOTIDE SEQUENCE [LARGE SCALE GENOMIC DNA]</scope>
    <source>
        <strain evidence="3 4">UAMH7299</strain>
    </source>
</reference>
<evidence type="ECO:0000259" key="2">
    <source>
        <dbReference type="Pfam" id="PF24883"/>
    </source>
</evidence>
<evidence type="ECO:0000313" key="3">
    <source>
        <dbReference type="EMBL" id="PGH26785.1"/>
    </source>
</evidence>
<keyword evidence="4" id="KW-1185">Reference proteome</keyword>